<evidence type="ECO:0000313" key="2">
    <source>
        <dbReference type="EMBL" id="AMC93530.1"/>
    </source>
</evidence>
<proteinExistence type="predicted"/>
<reference evidence="2 3" key="1">
    <citation type="submission" date="2015-10" db="EMBL/GenBank/DDBJ databases">
        <title>Erysipelothrix larvae sp. LV19 isolated from the larval gut of the rhinoceros beetle, Trypoxylus dichotomus.</title>
        <authorList>
            <person name="Lim S."/>
            <person name="Kim B.-C."/>
        </authorList>
    </citation>
    <scope>NUCLEOTIDE SEQUENCE [LARGE SCALE GENOMIC DNA]</scope>
    <source>
        <strain evidence="2 3">LV19</strain>
    </source>
</reference>
<sequence length="264" mass="29716">MKPYVFKSGSHRHEITVNDTTKAEITLEANSKGTLILFVKGDGQLDIVLNAKEHTDWTYLWVNQSDGSLTVKEAVNLFEGSHVKANYAELTMGNHSKETTAHFVGRHATFDFRSATISFDAIKWVVKADHQAQFTEANLNSYGIVLENGALEFEVIGYIANGNNGSKTHQITRVLNLGDKLKTVVYPKLLIEENDVEASHAASVGQPDEDQIYYMQSRGIKRPDALKLIVLGYLIPIAYEVEDDDIREYLIQEIEQKVDQEWTI</sequence>
<dbReference type="AlphaFoldDB" id="A0A0X8H022"/>
<gene>
    <name evidence="2" type="ORF">AOC36_05900</name>
</gene>
<dbReference type="GO" id="GO:0016226">
    <property type="term" value="P:iron-sulfur cluster assembly"/>
    <property type="evidence" value="ECO:0007669"/>
    <property type="project" value="InterPro"/>
</dbReference>
<accession>A0A0X8H022</accession>
<dbReference type="InterPro" id="IPR055346">
    <property type="entry name" value="Fe-S_cluster_assembly_SufBD"/>
</dbReference>
<dbReference type="Pfam" id="PF01458">
    <property type="entry name" value="SUFBD_core"/>
    <property type="match status" value="1"/>
</dbReference>
<evidence type="ECO:0000259" key="1">
    <source>
        <dbReference type="Pfam" id="PF01458"/>
    </source>
</evidence>
<dbReference type="InterPro" id="IPR000825">
    <property type="entry name" value="SUF_FeS_clus_asmbl_SufBD_core"/>
</dbReference>
<evidence type="ECO:0000313" key="3">
    <source>
        <dbReference type="Proteomes" id="UP000063781"/>
    </source>
</evidence>
<name>A0A0X8H022_9FIRM</name>
<dbReference type="Proteomes" id="UP000063781">
    <property type="component" value="Chromosome"/>
</dbReference>
<organism evidence="2 3">
    <name type="scientific">Erysipelothrix larvae</name>
    <dbReference type="NCBI Taxonomy" id="1514105"/>
    <lineage>
        <taxon>Bacteria</taxon>
        <taxon>Bacillati</taxon>
        <taxon>Bacillota</taxon>
        <taxon>Erysipelotrichia</taxon>
        <taxon>Erysipelotrichales</taxon>
        <taxon>Erysipelotrichaceae</taxon>
        <taxon>Erysipelothrix</taxon>
    </lineage>
</organism>
<dbReference type="KEGG" id="erl:AOC36_05900"/>
<dbReference type="InterPro" id="IPR037284">
    <property type="entry name" value="SUF_FeS_clus_asmbl_SufBD_sf"/>
</dbReference>
<dbReference type="PANTHER" id="PTHR43575">
    <property type="entry name" value="PROTEIN ABCI7, CHLOROPLASTIC"/>
    <property type="match status" value="1"/>
</dbReference>
<dbReference type="STRING" id="1514105.AOC36_05900"/>
<dbReference type="OrthoDB" id="9803529at2"/>
<dbReference type="EMBL" id="CP013213">
    <property type="protein sequence ID" value="AMC93530.1"/>
    <property type="molecule type" value="Genomic_DNA"/>
</dbReference>
<dbReference type="SUPFAM" id="SSF101960">
    <property type="entry name" value="Stabilizer of iron transporter SufD"/>
    <property type="match status" value="1"/>
</dbReference>
<keyword evidence="3" id="KW-1185">Reference proteome</keyword>
<feature type="domain" description="SUF system FeS cluster assembly SufBD core" evidence="1">
    <location>
        <begin position="25"/>
        <end position="232"/>
    </location>
</feature>
<protein>
    <recommendedName>
        <fullName evidence="1">SUF system FeS cluster assembly SufBD core domain-containing protein</fullName>
    </recommendedName>
</protein>
<dbReference type="PANTHER" id="PTHR43575:SF1">
    <property type="entry name" value="PROTEIN ABCI7, CHLOROPLASTIC"/>
    <property type="match status" value="1"/>
</dbReference>
<dbReference type="RefSeq" id="WP_067632394.1">
    <property type="nucleotide sequence ID" value="NZ_CP013213.1"/>
</dbReference>